<dbReference type="RefSeq" id="WP_344794436.1">
    <property type="nucleotide sequence ID" value="NZ_BAABAU010000001.1"/>
</dbReference>
<comment type="caution">
    <text evidence="2">The sequence shown here is derived from an EMBL/GenBank/DDBJ whole genome shotgun (WGS) entry which is preliminary data.</text>
</comment>
<evidence type="ECO:0000313" key="3">
    <source>
        <dbReference type="Proteomes" id="UP001501594"/>
    </source>
</evidence>
<evidence type="ECO:0000313" key="2">
    <source>
        <dbReference type="EMBL" id="GAA4265777.1"/>
    </source>
</evidence>
<reference evidence="3" key="1">
    <citation type="journal article" date="2019" name="Int. J. Syst. Evol. Microbiol.">
        <title>The Global Catalogue of Microorganisms (GCM) 10K type strain sequencing project: providing services to taxonomists for standard genome sequencing and annotation.</title>
        <authorList>
            <consortium name="The Broad Institute Genomics Platform"/>
            <consortium name="The Broad Institute Genome Sequencing Center for Infectious Disease"/>
            <person name="Wu L."/>
            <person name="Ma J."/>
        </authorList>
    </citation>
    <scope>NUCLEOTIDE SEQUENCE [LARGE SCALE GENOMIC DNA]</scope>
    <source>
        <strain evidence="3">JCM 17442</strain>
    </source>
</reference>
<dbReference type="Gene3D" id="3.90.79.10">
    <property type="entry name" value="Nucleoside Triphosphate Pyrophosphohydrolase"/>
    <property type="match status" value="1"/>
</dbReference>
<organism evidence="2 3">
    <name type="scientific">Frondihabitans peucedani</name>
    <dbReference type="NCBI Taxonomy" id="598626"/>
    <lineage>
        <taxon>Bacteria</taxon>
        <taxon>Bacillati</taxon>
        <taxon>Actinomycetota</taxon>
        <taxon>Actinomycetes</taxon>
        <taxon>Micrococcales</taxon>
        <taxon>Microbacteriaceae</taxon>
        <taxon>Frondihabitans</taxon>
    </lineage>
</organism>
<dbReference type="InterPro" id="IPR000086">
    <property type="entry name" value="NUDIX_hydrolase_dom"/>
</dbReference>
<feature type="domain" description="Nudix hydrolase" evidence="1">
    <location>
        <begin position="61"/>
        <end position="193"/>
    </location>
</feature>
<proteinExistence type="predicted"/>
<accession>A0ABP8E0P9</accession>
<dbReference type="Pfam" id="PF00293">
    <property type="entry name" value="NUDIX"/>
    <property type="match status" value="1"/>
</dbReference>
<evidence type="ECO:0000259" key="1">
    <source>
        <dbReference type="PROSITE" id="PS51462"/>
    </source>
</evidence>
<protein>
    <submittedName>
        <fullName evidence="2">NUDIX domain-containing protein</fullName>
    </submittedName>
</protein>
<dbReference type="Proteomes" id="UP001501594">
    <property type="component" value="Unassembled WGS sequence"/>
</dbReference>
<keyword evidence="3" id="KW-1185">Reference proteome</keyword>
<dbReference type="PROSITE" id="PS51462">
    <property type="entry name" value="NUDIX"/>
    <property type="match status" value="1"/>
</dbReference>
<name>A0ABP8E0P9_9MICO</name>
<sequence length="197" mass="21123">MTDPAASAAPAAPATGPRIAGFRRQLADLRPVDDAQDRLCREYLEFVASRGDSALDRDGGPEHVTASTFVFDAELRRILLTLHRKGRFWVQFGGHIEPGDVSVSAAAFREAAEESGVDDLVPLSSEPLDLDRHALGAGFSCARHWDVGFAAVAPAAAVPAVSDESEDVRWWAVDELPEPLAGGFARRLGGILRALRP</sequence>
<gene>
    <name evidence="2" type="ORF">GCM10022256_13890</name>
</gene>
<dbReference type="InterPro" id="IPR015797">
    <property type="entry name" value="NUDIX_hydrolase-like_dom_sf"/>
</dbReference>
<dbReference type="SUPFAM" id="SSF55811">
    <property type="entry name" value="Nudix"/>
    <property type="match status" value="1"/>
</dbReference>
<dbReference type="EMBL" id="BAABAU010000001">
    <property type="protein sequence ID" value="GAA4265777.1"/>
    <property type="molecule type" value="Genomic_DNA"/>
</dbReference>